<evidence type="ECO:0000313" key="1">
    <source>
        <dbReference type="EMBL" id="KAA1112204.1"/>
    </source>
</evidence>
<evidence type="ECO:0000313" key="2">
    <source>
        <dbReference type="Proteomes" id="UP000325313"/>
    </source>
</evidence>
<accession>A0A5B0QGX0</accession>
<gene>
    <name evidence="1" type="ORF">PGTUg99_012081</name>
</gene>
<dbReference type="AlphaFoldDB" id="A0A5B0QGX0"/>
<comment type="caution">
    <text evidence="1">The sequence shown here is derived from an EMBL/GenBank/DDBJ whole genome shotgun (WGS) entry which is preliminary data.</text>
</comment>
<sequence length="67" mass="7735">MGKKLDSQLYPSPAVLEAKARISYAFSFLFRSTRDSSLFYPKFFQPRFSNLFPTYSATILDSRLRAS</sequence>
<protein>
    <submittedName>
        <fullName evidence="1">Uncharacterized protein</fullName>
    </submittedName>
</protein>
<proteinExistence type="predicted"/>
<dbReference type="Proteomes" id="UP000325313">
    <property type="component" value="Unassembled WGS sequence"/>
</dbReference>
<reference evidence="1 2" key="1">
    <citation type="submission" date="2019-05" db="EMBL/GenBank/DDBJ databases">
        <title>Emergence of the Ug99 lineage of the wheat stem rust pathogen through somatic hybridization.</title>
        <authorList>
            <person name="Li F."/>
            <person name="Upadhyaya N.M."/>
            <person name="Sperschneider J."/>
            <person name="Matny O."/>
            <person name="Nguyen-Phuc H."/>
            <person name="Mago R."/>
            <person name="Raley C."/>
            <person name="Miller M.E."/>
            <person name="Silverstein K.A.T."/>
            <person name="Henningsen E."/>
            <person name="Hirsch C.D."/>
            <person name="Visser B."/>
            <person name="Pretorius Z.A."/>
            <person name="Steffenson B.J."/>
            <person name="Schwessinger B."/>
            <person name="Dodds P.N."/>
            <person name="Figueroa M."/>
        </authorList>
    </citation>
    <scope>NUCLEOTIDE SEQUENCE [LARGE SCALE GENOMIC DNA]</scope>
    <source>
        <strain evidence="1 2">Ug99</strain>
    </source>
</reference>
<dbReference type="EMBL" id="VDEP01000281">
    <property type="protein sequence ID" value="KAA1112204.1"/>
    <property type="molecule type" value="Genomic_DNA"/>
</dbReference>
<name>A0A5B0QGX0_PUCGR</name>
<organism evidence="1 2">
    <name type="scientific">Puccinia graminis f. sp. tritici</name>
    <dbReference type="NCBI Taxonomy" id="56615"/>
    <lineage>
        <taxon>Eukaryota</taxon>
        <taxon>Fungi</taxon>
        <taxon>Dikarya</taxon>
        <taxon>Basidiomycota</taxon>
        <taxon>Pucciniomycotina</taxon>
        <taxon>Pucciniomycetes</taxon>
        <taxon>Pucciniales</taxon>
        <taxon>Pucciniaceae</taxon>
        <taxon>Puccinia</taxon>
    </lineage>
</organism>